<dbReference type="EMBL" id="BMHP01000001">
    <property type="protein sequence ID" value="GGD59680.1"/>
    <property type="molecule type" value="Genomic_DNA"/>
</dbReference>
<dbReference type="RefSeq" id="WP_188990897.1">
    <property type="nucleotide sequence ID" value="NZ_BMHP01000001.1"/>
</dbReference>
<dbReference type="HAMAP" id="MF_01940">
    <property type="entry name" value="RNA_CPDase"/>
    <property type="match status" value="1"/>
</dbReference>
<accession>A0A917DRC2</accession>
<dbReference type="GO" id="GO:0004113">
    <property type="term" value="F:2',3'-cyclic-nucleotide 3'-phosphodiesterase activity"/>
    <property type="evidence" value="ECO:0007669"/>
    <property type="project" value="InterPro"/>
</dbReference>
<reference evidence="3" key="1">
    <citation type="journal article" date="2014" name="Int. J. Syst. Evol. Microbiol.">
        <title>Complete genome sequence of Corynebacterium casei LMG S-19264T (=DSM 44701T), isolated from a smear-ripened cheese.</title>
        <authorList>
            <consortium name="US DOE Joint Genome Institute (JGI-PGF)"/>
            <person name="Walter F."/>
            <person name="Albersmeier A."/>
            <person name="Kalinowski J."/>
            <person name="Ruckert C."/>
        </authorList>
    </citation>
    <scope>NUCLEOTIDE SEQUENCE</scope>
    <source>
        <strain evidence="3">CGMCC 1.15178</strain>
    </source>
</reference>
<gene>
    <name evidence="3" type="ORF">GCM10010911_16860</name>
</gene>
<dbReference type="Proteomes" id="UP000612456">
    <property type="component" value="Unassembled WGS sequence"/>
</dbReference>
<dbReference type="Pfam" id="PF13563">
    <property type="entry name" value="2_5_RNA_ligase2"/>
    <property type="match status" value="1"/>
</dbReference>
<dbReference type="Gene3D" id="3.90.1140.10">
    <property type="entry name" value="Cyclic phosphodiesterase"/>
    <property type="match status" value="1"/>
</dbReference>
<evidence type="ECO:0000256" key="2">
    <source>
        <dbReference type="HAMAP-Rule" id="MF_01940"/>
    </source>
</evidence>
<dbReference type="SUPFAM" id="SSF55144">
    <property type="entry name" value="LigT-like"/>
    <property type="match status" value="1"/>
</dbReference>
<organism evidence="3 4">
    <name type="scientific">Paenibacillus nasutitermitis</name>
    <dbReference type="NCBI Taxonomy" id="1652958"/>
    <lineage>
        <taxon>Bacteria</taxon>
        <taxon>Bacillati</taxon>
        <taxon>Bacillota</taxon>
        <taxon>Bacilli</taxon>
        <taxon>Bacillales</taxon>
        <taxon>Paenibacillaceae</taxon>
        <taxon>Paenibacillus</taxon>
    </lineage>
</organism>
<evidence type="ECO:0000256" key="1">
    <source>
        <dbReference type="ARBA" id="ARBA00022801"/>
    </source>
</evidence>
<dbReference type="PANTHER" id="PTHR35561:SF1">
    <property type="entry name" value="RNA 2',3'-CYCLIC PHOSPHODIESTERASE"/>
    <property type="match status" value="1"/>
</dbReference>
<feature type="active site" description="Proton acceptor" evidence="2">
    <location>
        <position position="141"/>
    </location>
</feature>
<protein>
    <recommendedName>
        <fullName evidence="2">RNA 2',3'-cyclic phosphodiesterase</fullName>
        <shortName evidence="2">RNA 2',3'-CPDase</shortName>
        <ecNumber evidence="2">3.1.4.58</ecNumber>
    </recommendedName>
</protein>
<dbReference type="AlphaFoldDB" id="A0A917DRC2"/>
<feature type="short sequence motif" description="HXTX 2" evidence="2">
    <location>
        <begin position="141"/>
        <end position="144"/>
    </location>
</feature>
<feature type="active site" description="Proton donor" evidence="2">
    <location>
        <position position="52"/>
    </location>
</feature>
<name>A0A917DRC2_9BACL</name>
<comment type="similarity">
    <text evidence="2">Belongs to the 2H phosphoesterase superfamily. ThpR family.</text>
</comment>
<dbReference type="InterPro" id="IPR009097">
    <property type="entry name" value="Cyclic_Pdiesterase"/>
</dbReference>
<keyword evidence="1 2" id="KW-0378">Hydrolase</keyword>
<reference evidence="3" key="2">
    <citation type="submission" date="2020-09" db="EMBL/GenBank/DDBJ databases">
        <authorList>
            <person name="Sun Q."/>
            <person name="Zhou Y."/>
        </authorList>
    </citation>
    <scope>NUCLEOTIDE SEQUENCE</scope>
    <source>
        <strain evidence="3">CGMCC 1.15178</strain>
    </source>
</reference>
<evidence type="ECO:0000313" key="3">
    <source>
        <dbReference type="EMBL" id="GGD59680.1"/>
    </source>
</evidence>
<proteinExistence type="inferred from homology"/>
<dbReference type="EC" id="3.1.4.58" evidence="2"/>
<dbReference type="InterPro" id="IPR004175">
    <property type="entry name" value="RNA_CPDase"/>
</dbReference>
<comment type="catalytic activity">
    <reaction evidence="2">
        <text>a 3'-end 2',3'-cyclophospho-ribonucleotide-RNA + H2O = a 3'-end 2'-phospho-ribonucleotide-RNA + H(+)</text>
        <dbReference type="Rhea" id="RHEA:11828"/>
        <dbReference type="Rhea" id="RHEA-COMP:10464"/>
        <dbReference type="Rhea" id="RHEA-COMP:17353"/>
        <dbReference type="ChEBI" id="CHEBI:15377"/>
        <dbReference type="ChEBI" id="CHEBI:15378"/>
        <dbReference type="ChEBI" id="CHEBI:83064"/>
        <dbReference type="ChEBI" id="CHEBI:173113"/>
        <dbReference type="EC" id="3.1.4.58"/>
    </reaction>
</comment>
<dbReference type="GO" id="GO:0008664">
    <property type="term" value="F:RNA 2',3'-cyclic 3'-phosphodiesterase activity"/>
    <property type="evidence" value="ECO:0007669"/>
    <property type="project" value="UniProtKB-EC"/>
</dbReference>
<dbReference type="PANTHER" id="PTHR35561">
    <property type="entry name" value="RNA 2',3'-CYCLIC PHOSPHODIESTERASE"/>
    <property type="match status" value="1"/>
</dbReference>
<sequence>MTTPSPSPANESQRLFVAVPLPDTLKLRISAWTNDVRSSLPFRKWTNEADLHVTLHFLGDTSATRIPELEAALVSEVGSGRIQPFHLSLAGTGTFGNPEQPRVLWAGLGGELDQLRALQHLIVDTMTPLGFPAEDRAYSPHLTLARKYTGKEAFILPELLLADNSSGQMDYGSPPNTDEQLQREAYDMDNPPGWLVDEIILYRTHMHRVPMYEKAAHISLR</sequence>
<dbReference type="NCBIfam" id="TIGR02258">
    <property type="entry name" value="2_5_ligase"/>
    <property type="match status" value="1"/>
</dbReference>
<feature type="short sequence motif" description="HXTX 1" evidence="2">
    <location>
        <begin position="52"/>
        <end position="55"/>
    </location>
</feature>
<comment type="function">
    <text evidence="2">Hydrolyzes RNA 2',3'-cyclic phosphodiester to an RNA 2'-phosphomonoester.</text>
</comment>
<evidence type="ECO:0000313" key="4">
    <source>
        <dbReference type="Proteomes" id="UP000612456"/>
    </source>
</evidence>
<keyword evidence="4" id="KW-1185">Reference proteome</keyword>
<comment type="caution">
    <text evidence="3">The sequence shown here is derived from an EMBL/GenBank/DDBJ whole genome shotgun (WGS) entry which is preliminary data.</text>
</comment>